<proteinExistence type="predicted"/>
<evidence type="ECO:0000259" key="2">
    <source>
        <dbReference type="Pfam" id="PF02517"/>
    </source>
</evidence>
<feature type="transmembrane region" description="Helical" evidence="1">
    <location>
        <begin position="255"/>
        <end position="274"/>
    </location>
</feature>
<feature type="transmembrane region" description="Helical" evidence="1">
    <location>
        <begin position="170"/>
        <end position="193"/>
    </location>
</feature>
<feature type="transmembrane region" description="Helical" evidence="1">
    <location>
        <begin position="52"/>
        <end position="73"/>
    </location>
</feature>
<name>A0ABV4KR16_9VIBR</name>
<reference evidence="3 4" key="1">
    <citation type="submission" date="2024-06" db="EMBL/GenBank/DDBJ databases">
        <authorList>
            <person name="Steensen K."/>
            <person name="Seneca J."/>
            <person name="Bartlau N."/>
            <person name="Yu A.X."/>
            <person name="Polz M.F."/>
        </authorList>
    </citation>
    <scope>NUCLEOTIDE SEQUENCE [LARGE SCALE GENOMIC DNA]</scope>
    <source>
        <strain evidence="3 4">1F9</strain>
    </source>
</reference>
<feature type="transmembrane region" description="Helical" evidence="1">
    <location>
        <begin position="222"/>
        <end position="243"/>
    </location>
</feature>
<accession>A0ABV4KR16</accession>
<feature type="domain" description="CAAX prenyl protease 2/Lysostaphin resistance protein A-like" evidence="2">
    <location>
        <begin position="154"/>
        <end position="233"/>
    </location>
</feature>
<dbReference type="EMBL" id="JBGOOL010000054">
    <property type="protein sequence ID" value="MEZ8054880.1"/>
    <property type="molecule type" value="Genomic_DNA"/>
</dbReference>
<keyword evidence="1" id="KW-1133">Transmembrane helix</keyword>
<dbReference type="InterPro" id="IPR003675">
    <property type="entry name" value="Rce1/LyrA-like_dom"/>
</dbReference>
<dbReference type="Proteomes" id="UP001569175">
    <property type="component" value="Unassembled WGS sequence"/>
</dbReference>
<keyword evidence="1" id="KW-0812">Transmembrane</keyword>
<dbReference type="RefSeq" id="WP_240798349.1">
    <property type="nucleotide sequence ID" value="NZ_JBGOOL010000054.1"/>
</dbReference>
<keyword evidence="4" id="KW-1185">Reference proteome</keyword>
<comment type="caution">
    <text evidence="3">The sequence shown here is derived from an EMBL/GenBank/DDBJ whole genome shotgun (WGS) entry which is preliminary data.</text>
</comment>
<evidence type="ECO:0000313" key="3">
    <source>
        <dbReference type="EMBL" id="MEZ8054880.1"/>
    </source>
</evidence>
<evidence type="ECO:0000256" key="1">
    <source>
        <dbReference type="SAM" id="Phobius"/>
    </source>
</evidence>
<dbReference type="Pfam" id="PF02517">
    <property type="entry name" value="Rce1-like"/>
    <property type="match status" value="1"/>
</dbReference>
<evidence type="ECO:0000313" key="4">
    <source>
        <dbReference type="Proteomes" id="UP001569175"/>
    </source>
</evidence>
<gene>
    <name evidence="3" type="ORF">ACED57_17255</name>
</gene>
<organism evidence="3 4">
    <name type="scientific">Vibrio atlanticus</name>
    <dbReference type="NCBI Taxonomy" id="693153"/>
    <lineage>
        <taxon>Bacteria</taxon>
        <taxon>Pseudomonadati</taxon>
        <taxon>Pseudomonadota</taxon>
        <taxon>Gammaproteobacteria</taxon>
        <taxon>Vibrionales</taxon>
        <taxon>Vibrionaceae</taxon>
        <taxon>Vibrio</taxon>
    </lineage>
</organism>
<keyword evidence="1" id="KW-0472">Membrane</keyword>
<feature type="transmembrane region" description="Helical" evidence="1">
    <location>
        <begin position="12"/>
        <end position="32"/>
    </location>
</feature>
<protein>
    <submittedName>
        <fullName evidence="3">Lysostaphin resistance A-like protein</fullName>
    </submittedName>
</protein>
<sequence>MVINFLEFTMRLVISAVVVVYIGYFFPSYVLLDYYLSITREWALNPTLDRALYSAFAYYFLPVIAFFVLFVSARRDKHWKQYLTSWPRNVCTWGEGALILIGVISLNSVSNYLQYIIFDWFSPGSWQAQSYNFTPLFSASDGVIDWSSVLRSALDGVLISPVIEELLFRYLLFVIFRSIFGVTNAALLSSLIFASIHQWALDAFMSGAFLCWVFERYRRLGVVIVIHACHNLFILLYDLVYYLSTQLHFNPWEAVDISIIALQVGYLVIFSLFIDYQRRGFKER</sequence>